<comment type="caution">
    <text evidence="9">The sequence shown here is derived from an EMBL/GenBank/DDBJ whole genome shotgun (WGS) entry which is preliminary data.</text>
</comment>
<comment type="subcellular location">
    <subcellularLocation>
        <location evidence="1">Cell membrane</location>
        <topology evidence="1">Multi-pass membrane protein</topology>
    </subcellularLocation>
</comment>
<dbReference type="PANTHER" id="PTHR37821">
    <property type="entry name" value="AMINO ACID TRANSPORTER YUIF-RELATED"/>
    <property type="match status" value="1"/>
</dbReference>
<keyword evidence="5 6" id="KW-0472">Membrane</keyword>
<evidence type="ECO:0000256" key="5">
    <source>
        <dbReference type="ARBA" id="ARBA00023136"/>
    </source>
</evidence>
<dbReference type="InterPro" id="IPR018461">
    <property type="entry name" value="Na/H_Antiport_NhaC-like_C"/>
</dbReference>
<dbReference type="EMBL" id="JOKH01000002">
    <property type="protein sequence ID" value="KEQ18395.1"/>
    <property type="molecule type" value="Genomic_DNA"/>
</dbReference>
<proteinExistence type="predicted"/>
<dbReference type="InterPro" id="IPR032813">
    <property type="entry name" value="Na_H_antiport_N"/>
</dbReference>
<dbReference type="RefSeq" id="WP_034835679.1">
    <property type="nucleotide sequence ID" value="NZ_JOKH01000002.1"/>
</dbReference>
<feature type="transmembrane region" description="Helical" evidence="6">
    <location>
        <begin position="422"/>
        <end position="439"/>
    </location>
</feature>
<feature type="transmembrane region" description="Helical" evidence="6">
    <location>
        <begin position="362"/>
        <end position="387"/>
    </location>
</feature>
<keyword evidence="2" id="KW-1003">Cell membrane</keyword>
<dbReference type="InterPro" id="IPR052576">
    <property type="entry name" value="AA_Transporter-Related"/>
</dbReference>
<dbReference type="eggNOG" id="COG2056">
    <property type="taxonomic scope" value="Bacteria"/>
</dbReference>
<dbReference type="GO" id="GO:0005886">
    <property type="term" value="C:plasma membrane"/>
    <property type="evidence" value="ECO:0007669"/>
    <property type="project" value="UniProtKB-SubCell"/>
</dbReference>
<gene>
    <name evidence="9" type="ORF">GZ78_12900</name>
</gene>
<feature type="transmembrane region" description="Helical" evidence="6">
    <location>
        <begin position="121"/>
        <end position="140"/>
    </location>
</feature>
<feature type="transmembrane region" description="Helical" evidence="6">
    <location>
        <begin position="235"/>
        <end position="253"/>
    </location>
</feature>
<feature type="domain" description="Na+/H+ antiporter NhaC-like C-terminal" evidence="7">
    <location>
        <begin position="151"/>
        <end position="434"/>
    </location>
</feature>
<evidence type="ECO:0000259" key="7">
    <source>
        <dbReference type="Pfam" id="PF03553"/>
    </source>
</evidence>
<dbReference type="Pfam" id="PF13726">
    <property type="entry name" value="Na_H_antiport_2"/>
    <property type="match status" value="1"/>
</dbReference>
<evidence type="ECO:0000256" key="6">
    <source>
        <dbReference type="SAM" id="Phobius"/>
    </source>
</evidence>
<dbReference type="STRING" id="1137799.GZ78_12900"/>
<feature type="domain" description="Putative Na+/H+ antiporter N-terminal" evidence="8">
    <location>
        <begin position="2"/>
        <end position="87"/>
    </location>
</feature>
<dbReference type="AlphaFoldDB" id="A0A081NIX2"/>
<dbReference type="Proteomes" id="UP000028073">
    <property type="component" value="Unassembled WGS sequence"/>
</dbReference>
<sequence>MNAVILAVVVMLALSLLRVNVVLALFVGAMAGGVIGGLDIIQTLEAFSRGLGGGVGIAISYAMLGAFAVAIARSGIPEWMAGKIIRKVKSSNSSHNNLKLKYSLFLAIVLMAFSSQNLVPIHIAFIPILIPPLLSVFSAMEIDRRQVACLLTFGLTATYMLLPIGFGSMYLHQILGGNLLANGLDIEMSQMPLAMAIPVFGMFLGLLIAVFFSYRKPRKYRVEETLLIHEQDIQLSKSAIITSLIAIVLVLVSQLMTGSMVLGAALGFITMVVGRVVCWREADEVFNEGLRMMAVFGFIMISAAGFAEVLRSTGDIPELVAQIQTIVGGSQGLAAILMLLVGLLITMGIGSSFSTVPIIATLYVPLGMELGFTSLAIACLVGASGAVGDAGSPVSESTIGPTAGLNVDDQHDHIWDSVIPTFLHYNIPMIIFGWIAAMIL</sequence>
<evidence type="ECO:0000259" key="8">
    <source>
        <dbReference type="Pfam" id="PF13726"/>
    </source>
</evidence>
<accession>A0A081NIX2</accession>
<keyword evidence="10" id="KW-1185">Reference proteome</keyword>
<feature type="transmembrane region" description="Helical" evidence="6">
    <location>
        <begin position="290"/>
        <end position="310"/>
    </location>
</feature>
<reference evidence="9 10" key="1">
    <citation type="submission" date="2014-06" db="EMBL/GenBank/DDBJ databases">
        <title>Whole Genome Sequences of Three Symbiotic Endozoicomonas Bacteria.</title>
        <authorList>
            <person name="Neave M.J."/>
            <person name="Apprill A."/>
            <person name="Voolstra C.R."/>
        </authorList>
    </citation>
    <scope>NUCLEOTIDE SEQUENCE [LARGE SCALE GENOMIC DNA]</scope>
    <source>
        <strain evidence="9 10">DSM 25634</strain>
    </source>
</reference>
<dbReference type="OrthoDB" id="9772446at2"/>
<evidence type="ECO:0000313" key="10">
    <source>
        <dbReference type="Proteomes" id="UP000028073"/>
    </source>
</evidence>
<dbReference type="PANTHER" id="PTHR37821:SF1">
    <property type="entry name" value="AMINO ACID TRANSPORTER YUIF-RELATED"/>
    <property type="match status" value="1"/>
</dbReference>
<keyword evidence="3 6" id="KW-0812">Transmembrane</keyword>
<protein>
    <submittedName>
        <fullName evidence="9">Sodium:proton antiporter</fullName>
    </submittedName>
</protein>
<evidence type="ECO:0000313" key="9">
    <source>
        <dbReference type="EMBL" id="KEQ18395.1"/>
    </source>
</evidence>
<feature type="transmembrane region" description="Helical" evidence="6">
    <location>
        <begin position="55"/>
        <end position="76"/>
    </location>
</feature>
<evidence type="ECO:0000256" key="3">
    <source>
        <dbReference type="ARBA" id="ARBA00022692"/>
    </source>
</evidence>
<organism evidence="9 10">
    <name type="scientific">Endozoicomonas numazuensis</name>
    <dbReference type="NCBI Taxonomy" id="1137799"/>
    <lineage>
        <taxon>Bacteria</taxon>
        <taxon>Pseudomonadati</taxon>
        <taxon>Pseudomonadota</taxon>
        <taxon>Gammaproteobacteria</taxon>
        <taxon>Oceanospirillales</taxon>
        <taxon>Endozoicomonadaceae</taxon>
        <taxon>Endozoicomonas</taxon>
    </lineage>
</organism>
<name>A0A081NIX2_9GAMM</name>
<feature type="transmembrane region" description="Helical" evidence="6">
    <location>
        <begin position="147"/>
        <end position="171"/>
    </location>
</feature>
<dbReference type="Pfam" id="PF03553">
    <property type="entry name" value="Na_H_antiporter"/>
    <property type="match status" value="1"/>
</dbReference>
<evidence type="ECO:0000256" key="1">
    <source>
        <dbReference type="ARBA" id="ARBA00004651"/>
    </source>
</evidence>
<feature type="transmembrane region" description="Helical" evidence="6">
    <location>
        <begin position="191"/>
        <end position="214"/>
    </location>
</feature>
<feature type="transmembrane region" description="Helical" evidence="6">
    <location>
        <begin position="330"/>
        <end position="350"/>
    </location>
</feature>
<keyword evidence="4 6" id="KW-1133">Transmembrane helix</keyword>
<evidence type="ECO:0000256" key="2">
    <source>
        <dbReference type="ARBA" id="ARBA00022475"/>
    </source>
</evidence>
<evidence type="ECO:0000256" key="4">
    <source>
        <dbReference type="ARBA" id="ARBA00022989"/>
    </source>
</evidence>
<feature type="transmembrane region" description="Helical" evidence="6">
    <location>
        <begin position="259"/>
        <end position="278"/>
    </location>
</feature>